<dbReference type="GO" id="GO:0012501">
    <property type="term" value="P:programmed cell death"/>
    <property type="evidence" value="ECO:0007669"/>
    <property type="project" value="UniProtKB-KW"/>
</dbReference>
<keyword evidence="5" id="KW-1003">Cell membrane</keyword>
<dbReference type="GO" id="GO:0042742">
    <property type="term" value="P:defense response to bacterium"/>
    <property type="evidence" value="ECO:0007669"/>
    <property type="project" value="TreeGrafter"/>
</dbReference>
<dbReference type="InterPro" id="IPR040460">
    <property type="entry name" value="Gasdermin_pore"/>
</dbReference>
<dbReference type="InterPro" id="IPR007677">
    <property type="entry name" value="Gasdermin"/>
</dbReference>
<feature type="domain" description="Gasdermin pore forming" evidence="12">
    <location>
        <begin position="5"/>
        <end position="241"/>
    </location>
</feature>
<evidence type="ECO:0000256" key="8">
    <source>
        <dbReference type="ARBA" id="ARBA00022692"/>
    </source>
</evidence>
<dbReference type="GO" id="GO:0005546">
    <property type="term" value="F:phosphatidylinositol-4,5-bisphosphate binding"/>
    <property type="evidence" value="ECO:0007669"/>
    <property type="project" value="TreeGrafter"/>
</dbReference>
<evidence type="ECO:0000256" key="7">
    <source>
        <dbReference type="ARBA" id="ARBA00022590"/>
    </source>
</evidence>
<dbReference type="GeneID" id="109390835"/>
<reference evidence="15" key="1">
    <citation type="submission" date="2025-08" db="UniProtKB">
        <authorList>
            <consortium name="RefSeq"/>
        </authorList>
    </citation>
    <scope>IDENTIFICATION</scope>
    <source>
        <tissue evidence="15">Muscle</tissue>
    </source>
</reference>
<evidence type="ECO:0000256" key="2">
    <source>
        <dbReference type="ARBA" id="ARBA00004651"/>
    </source>
</evidence>
<dbReference type="Pfam" id="PF04598">
    <property type="entry name" value="Gasdermin"/>
    <property type="match status" value="1"/>
</dbReference>
<sequence length="491" mass="54051">MASIFEWVVKRVVRELDRNGELIPMDSLQNSASFQPYCLLSKKSSSSWFWRRRYVCVGLFIRDILEPSDPEPAVECVSPIHFQDTVDSNKQVSVKVMAPGQGKLAFGAAVSGSSSASLNVCTLRVSPNTWDTMLRERHLRQPEHKVLQQLRNRGDDVFMVTEVLQTQEAVEVTQTRKQEGSGQLALPRAIGSQVEGQGHMNRKKTVTIPSGSILAFRVAQLVITGSDLNIHGILNKKQRTFVTFQAESKLPGGAGDQRRLSSGFSMIKSIYDHFKIQSDGLTEDSLVLTEDFQGLQMEVNACAEILENFSKTLCGQLLGVLGQVLWDQQALQVLQALEESLEQGQQLGRVEPLSGPAGAILECLVLPCRTVVKELAGPIFYLLEALAALSETQHVLLAQMLEARSLLEPLKLVEGLLEQSIPWEERRAVSLLPELLGSSWGSEAPAWGLLEGCGLELQVDAPQVCWEPEAQGCTCALYACLALLLKLSQLC</sequence>
<keyword evidence="11" id="KW-0449">Lipoprotein</keyword>
<dbReference type="PANTHER" id="PTHR16399:SF15">
    <property type="entry name" value="GASDERMIN-D"/>
    <property type="match status" value="1"/>
</dbReference>
<dbReference type="GO" id="GO:0070273">
    <property type="term" value="F:phosphatidylinositol-4-phosphate binding"/>
    <property type="evidence" value="ECO:0007669"/>
    <property type="project" value="TreeGrafter"/>
</dbReference>
<evidence type="ECO:0000256" key="6">
    <source>
        <dbReference type="ARBA" id="ARBA00022490"/>
    </source>
</evidence>
<name>A0A8B7SIZ3_HIPAR</name>
<keyword evidence="14" id="KW-1185">Reference proteome</keyword>
<dbReference type="GO" id="GO:0070269">
    <property type="term" value="P:pyroptotic inflammatory response"/>
    <property type="evidence" value="ECO:0007669"/>
    <property type="project" value="TreeGrafter"/>
</dbReference>
<dbReference type="Pfam" id="PF17708">
    <property type="entry name" value="Gasdermin_C"/>
    <property type="match status" value="1"/>
</dbReference>
<dbReference type="Proteomes" id="UP000694851">
    <property type="component" value="Unplaced"/>
</dbReference>
<dbReference type="RefSeq" id="XP_019513341.1">
    <property type="nucleotide sequence ID" value="XM_019657796.1"/>
</dbReference>
<dbReference type="GO" id="GO:0001786">
    <property type="term" value="F:phosphatidylserine binding"/>
    <property type="evidence" value="ECO:0007669"/>
    <property type="project" value="TreeGrafter"/>
</dbReference>
<dbReference type="KEGG" id="hai:109390835"/>
<evidence type="ECO:0000259" key="13">
    <source>
        <dbReference type="Pfam" id="PF17708"/>
    </source>
</evidence>
<keyword evidence="9" id="KW-0472">Membrane</keyword>
<evidence type="ECO:0000313" key="15">
    <source>
        <dbReference type="RefSeq" id="XP_019513341.1"/>
    </source>
</evidence>
<gene>
    <name evidence="15" type="primary">GSDMD</name>
</gene>
<keyword evidence="7" id="KW-1210">Necrosis</keyword>
<evidence type="ECO:0000256" key="10">
    <source>
        <dbReference type="ARBA" id="ARBA00023139"/>
    </source>
</evidence>
<evidence type="ECO:0000256" key="1">
    <source>
        <dbReference type="ARBA" id="ARBA00004496"/>
    </source>
</evidence>
<evidence type="ECO:0000256" key="5">
    <source>
        <dbReference type="ARBA" id="ARBA00022475"/>
    </source>
</evidence>
<keyword evidence="8" id="KW-0812">Transmembrane</keyword>
<dbReference type="GO" id="GO:0072559">
    <property type="term" value="C:NLRP3 inflammasome complex"/>
    <property type="evidence" value="ECO:0007669"/>
    <property type="project" value="TreeGrafter"/>
</dbReference>
<keyword evidence="6" id="KW-0963">Cytoplasm</keyword>
<comment type="subcellular location">
    <subcellularLocation>
        <location evidence="2">Cell membrane</location>
        <topology evidence="2">Multi-pass membrane protein</topology>
    </subcellularLocation>
    <subcellularLocation>
        <location evidence="1">Cytoplasm</location>
    </subcellularLocation>
</comment>
<dbReference type="PANTHER" id="PTHR16399">
    <property type="entry name" value="GASDERMIN"/>
    <property type="match status" value="1"/>
</dbReference>
<evidence type="ECO:0000256" key="11">
    <source>
        <dbReference type="ARBA" id="ARBA00023288"/>
    </source>
</evidence>
<keyword evidence="4" id="KW-1134">Transmembrane beta strand</keyword>
<proteinExistence type="inferred from homology"/>
<dbReference type="InterPro" id="IPR041263">
    <property type="entry name" value="Gasdermin_PUB"/>
</dbReference>
<dbReference type="CTD" id="79792"/>
<organism evidence="14 15">
    <name type="scientific">Hipposideros armiger</name>
    <name type="common">Great Himalayan leaf-nosed bat</name>
    <dbReference type="NCBI Taxonomy" id="186990"/>
    <lineage>
        <taxon>Eukaryota</taxon>
        <taxon>Metazoa</taxon>
        <taxon>Chordata</taxon>
        <taxon>Craniata</taxon>
        <taxon>Vertebrata</taxon>
        <taxon>Euteleostomi</taxon>
        <taxon>Mammalia</taxon>
        <taxon>Eutheria</taxon>
        <taxon>Laurasiatheria</taxon>
        <taxon>Chiroptera</taxon>
        <taxon>Yinpterochiroptera</taxon>
        <taxon>Rhinolophoidea</taxon>
        <taxon>Hipposideridae</taxon>
        <taxon>Hipposideros</taxon>
    </lineage>
</organism>
<evidence type="ECO:0000256" key="4">
    <source>
        <dbReference type="ARBA" id="ARBA00022452"/>
    </source>
</evidence>
<evidence type="ECO:0000256" key="3">
    <source>
        <dbReference type="ARBA" id="ARBA00009279"/>
    </source>
</evidence>
<protein>
    <submittedName>
        <fullName evidence="15">Gasdermin-D</fullName>
    </submittedName>
</protein>
<dbReference type="AlphaFoldDB" id="A0A8B7SIZ3"/>
<evidence type="ECO:0000313" key="14">
    <source>
        <dbReference type="Proteomes" id="UP000694851"/>
    </source>
</evidence>
<keyword evidence="10" id="KW-0564">Palmitate</keyword>
<evidence type="ECO:0000259" key="12">
    <source>
        <dbReference type="Pfam" id="PF04598"/>
    </source>
</evidence>
<accession>A0A8B7SIZ3</accession>
<feature type="domain" description="Gasdermin PUB" evidence="13">
    <location>
        <begin position="291"/>
        <end position="464"/>
    </location>
</feature>
<comment type="similarity">
    <text evidence="3">Belongs to the gasdermin family.</text>
</comment>
<dbReference type="OrthoDB" id="9035105at2759"/>
<dbReference type="GO" id="GO:0005886">
    <property type="term" value="C:plasma membrane"/>
    <property type="evidence" value="ECO:0007669"/>
    <property type="project" value="UniProtKB-SubCell"/>
</dbReference>
<evidence type="ECO:0000256" key="9">
    <source>
        <dbReference type="ARBA" id="ARBA00023136"/>
    </source>
</evidence>